<evidence type="ECO:0000313" key="1">
    <source>
        <dbReference type="EMBL" id="CAB4153135.1"/>
    </source>
</evidence>
<protein>
    <submittedName>
        <fullName evidence="1">Uncharacterized protein</fullName>
    </submittedName>
</protein>
<sequence>MELMNSLKNVDSQEGRAFNKLTISEKEIALADCGIKIKDIGDDELCSFVLKLVGQTHLNCGQTLDTFRLQETVDELYKDLKKYYSTLSMEEIKLAFTNGYKKEYGEYYGLNNATYFGWVGAYTNNEKRLKVKKIIAEAKIATKVEPVKSAEEIAYIMKAACIKAFDEYRLGKYVVDAGNVKYNFLVSLGIINFSTERKAEILAATKVRLRHEAIANKERAETVEKALSKILDITIISEARKDALFVFFKELKESELELSDMMD</sequence>
<name>A0A6J5N0M9_9CAUD</name>
<accession>A0A6J5N0M9</accession>
<organism evidence="1">
    <name type="scientific">uncultured Caudovirales phage</name>
    <dbReference type="NCBI Taxonomy" id="2100421"/>
    <lineage>
        <taxon>Viruses</taxon>
        <taxon>Duplodnaviria</taxon>
        <taxon>Heunggongvirae</taxon>
        <taxon>Uroviricota</taxon>
        <taxon>Caudoviricetes</taxon>
        <taxon>Peduoviridae</taxon>
        <taxon>Maltschvirus</taxon>
        <taxon>Maltschvirus maltsch</taxon>
    </lineage>
</organism>
<gene>
    <name evidence="1" type="ORF">UFOVP606_46</name>
</gene>
<reference evidence="1" key="1">
    <citation type="submission" date="2020-04" db="EMBL/GenBank/DDBJ databases">
        <authorList>
            <person name="Chiriac C."/>
            <person name="Salcher M."/>
            <person name="Ghai R."/>
            <person name="Kavagutti S V."/>
        </authorList>
    </citation>
    <scope>NUCLEOTIDE SEQUENCE</scope>
</reference>
<proteinExistence type="predicted"/>
<dbReference type="EMBL" id="LR796585">
    <property type="protein sequence ID" value="CAB4153135.1"/>
    <property type="molecule type" value="Genomic_DNA"/>
</dbReference>